<feature type="region of interest" description="Disordered" evidence="1">
    <location>
        <begin position="1"/>
        <end position="208"/>
    </location>
</feature>
<dbReference type="OrthoDB" id="3051265at2759"/>
<sequence length="252" mass="26682">MSRSRSTSLEIVPPTSSRARPELADVMDSAFKNNHNQDEDDGKEYDDADAEAEVDEIDDQAPTPKVGTASSNGPNAPTPCERCQRTGKPCKGVAGSRCEHCKRLKQKCSNSSGPARGKNASVKKPADSVSTPKGTTSKPAGPPVGTPLLVHNLKRKFSPTKGSPAQNGDADGSLDGEGSVVDDDNHDPPARLTKKRRVSKGAGGPSRAQLVKAVNDMEASIKRIQASVGKEVEKMSAIVKALNAKIREMDEE</sequence>
<gene>
    <name evidence="2" type="ORF">GALMADRAFT_235485</name>
</gene>
<accession>A0A067TM17</accession>
<feature type="compositionally biased region" description="Polar residues" evidence="1">
    <location>
        <begin position="1"/>
        <end position="18"/>
    </location>
</feature>
<evidence type="ECO:0000313" key="2">
    <source>
        <dbReference type="EMBL" id="KDR83382.1"/>
    </source>
</evidence>
<evidence type="ECO:0008006" key="4">
    <source>
        <dbReference type="Google" id="ProtNLM"/>
    </source>
</evidence>
<organism evidence="2 3">
    <name type="scientific">Galerina marginata (strain CBS 339.88)</name>
    <dbReference type="NCBI Taxonomy" id="685588"/>
    <lineage>
        <taxon>Eukaryota</taxon>
        <taxon>Fungi</taxon>
        <taxon>Dikarya</taxon>
        <taxon>Basidiomycota</taxon>
        <taxon>Agaricomycotina</taxon>
        <taxon>Agaricomycetes</taxon>
        <taxon>Agaricomycetidae</taxon>
        <taxon>Agaricales</taxon>
        <taxon>Agaricineae</taxon>
        <taxon>Strophariaceae</taxon>
        <taxon>Galerina</taxon>
    </lineage>
</organism>
<feature type="compositionally biased region" description="Acidic residues" evidence="1">
    <location>
        <begin position="38"/>
        <end position="59"/>
    </location>
</feature>
<proteinExistence type="predicted"/>
<dbReference type="AlphaFoldDB" id="A0A067TM17"/>
<dbReference type="HOGENOM" id="CLU_1165991_0_0_1"/>
<protein>
    <recommendedName>
        <fullName evidence="4">Zn(2)-C6 fungal-type domain-containing protein</fullName>
    </recommendedName>
</protein>
<dbReference type="EMBL" id="KL142368">
    <property type="protein sequence ID" value="KDR83382.1"/>
    <property type="molecule type" value="Genomic_DNA"/>
</dbReference>
<evidence type="ECO:0000313" key="3">
    <source>
        <dbReference type="Proteomes" id="UP000027222"/>
    </source>
</evidence>
<reference evidence="3" key="1">
    <citation type="journal article" date="2014" name="Proc. Natl. Acad. Sci. U.S.A.">
        <title>Extensive sampling of basidiomycete genomes demonstrates inadequacy of the white-rot/brown-rot paradigm for wood decay fungi.</title>
        <authorList>
            <person name="Riley R."/>
            <person name="Salamov A.A."/>
            <person name="Brown D.W."/>
            <person name="Nagy L.G."/>
            <person name="Floudas D."/>
            <person name="Held B.W."/>
            <person name="Levasseur A."/>
            <person name="Lombard V."/>
            <person name="Morin E."/>
            <person name="Otillar R."/>
            <person name="Lindquist E.A."/>
            <person name="Sun H."/>
            <person name="LaButti K.M."/>
            <person name="Schmutz J."/>
            <person name="Jabbour D."/>
            <person name="Luo H."/>
            <person name="Baker S.E."/>
            <person name="Pisabarro A.G."/>
            <person name="Walton J.D."/>
            <person name="Blanchette R.A."/>
            <person name="Henrissat B."/>
            <person name="Martin F."/>
            <person name="Cullen D."/>
            <person name="Hibbett D.S."/>
            <person name="Grigoriev I.V."/>
        </authorList>
    </citation>
    <scope>NUCLEOTIDE SEQUENCE [LARGE SCALE GENOMIC DNA]</scope>
    <source>
        <strain evidence="3">CBS 339.88</strain>
    </source>
</reference>
<name>A0A067TM17_GALM3</name>
<dbReference type="Proteomes" id="UP000027222">
    <property type="component" value="Unassembled WGS sequence"/>
</dbReference>
<keyword evidence="3" id="KW-1185">Reference proteome</keyword>
<feature type="compositionally biased region" description="Polar residues" evidence="1">
    <location>
        <begin position="128"/>
        <end position="138"/>
    </location>
</feature>
<evidence type="ECO:0000256" key="1">
    <source>
        <dbReference type="SAM" id="MobiDB-lite"/>
    </source>
</evidence>